<accession>A0A179I2Q2</accession>
<keyword evidence="2" id="KW-1185">Reference proteome</keyword>
<dbReference type="OMA" id="SCIFAYN"/>
<evidence type="ECO:0000313" key="1">
    <source>
        <dbReference type="EMBL" id="OAQ96048.1"/>
    </source>
</evidence>
<dbReference type="AlphaFoldDB" id="A0A179I2Q2"/>
<sequence length="199" mass="22470">MRRGGAYAGAVAFLAANAQRMVLTLSAVEMIASFSVPLSCIFAYNTPINGCDINDFTSGQCSPNCQRALQRVETNIRASCDTTDSQPNSLIREAQRGNLVNALYLANTFVDNGDLNRHYCFAFVKNVFQYACIHSHNVDHYTDVYLDNDTDNATNDTDDTDDSQLDVDRFKLEYRDRVTNEYENKLHRVNFFARNHHGC</sequence>
<dbReference type="OrthoDB" id="5427833at2759"/>
<proteinExistence type="predicted"/>
<protein>
    <submittedName>
        <fullName evidence="1">Uncharacterized protein</fullName>
    </submittedName>
</protein>
<name>A0A179I2Q2_CORDF</name>
<organism evidence="1 2">
    <name type="scientific">Cordyceps confragosa</name>
    <name type="common">Lecanicillium lecanii</name>
    <dbReference type="NCBI Taxonomy" id="2714763"/>
    <lineage>
        <taxon>Eukaryota</taxon>
        <taxon>Fungi</taxon>
        <taxon>Dikarya</taxon>
        <taxon>Ascomycota</taxon>
        <taxon>Pezizomycotina</taxon>
        <taxon>Sordariomycetes</taxon>
        <taxon>Hypocreomycetidae</taxon>
        <taxon>Hypocreales</taxon>
        <taxon>Cordycipitaceae</taxon>
        <taxon>Akanthomyces</taxon>
    </lineage>
</organism>
<dbReference type="EMBL" id="LUKN01004399">
    <property type="protein sequence ID" value="OAQ96048.1"/>
    <property type="molecule type" value="Genomic_DNA"/>
</dbReference>
<comment type="caution">
    <text evidence="1">The sequence shown here is derived from an EMBL/GenBank/DDBJ whole genome shotgun (WGS) entry which is preliminary data.</text>
</comment>
<gene>
    <name evidence="1" type="ORF">LLEC1_02748</name>
</gene>
<dbReference type="Proteomes" id="UP000243081">
    <property type="component" value="Unassembled WGS sequence"/>
</dbReference>
<reference evidence="1 2" key="1">
    <citation type="submission" date="2016-03" db="EMBL/GenBank/DDBJ databases">
        <title>Fine-scale spatial genetic structure of a fungal parasite of coffee scale insects.</title>
        <authorList>
            <person name="Jackson D."/>
            <person name="Zemenick K.A."/>
            <person name="Malloure B."/>
            <person name="Quandt C.A."/>
            <person name="James T.Y."/>
        </authorList>
    </citation>
    <scope>NUCLEOTIDE SEQUENCE [LARGE SCALE GENOMIC DNA]</scope>
    <source>
        <strain evidence="1 2">UM487</strain>
    </source>
</reference>
<evidence type="ECO:0000313" key="2">
    <source>
        <dbReference type="Proteomes" id="UP000243081"/>
    </source>
</evidence>